<evidence type="ECO:0000256" key="7">
    <source>
        <dbReference type="ARBA" id="ARBA00022989"/>
    </source>
</evidence>
<dbReference type="GO" id="GO:0020037">
    <property type="term" value="F:heme binding"/>
    <property type="evidence" value="ECO:0007669"/>
    <property type="project" value="InterPro"/>
</dbReference>
<evidence type="ECO:0000256" key="8">
    <source>
        <dbReference type="ARBA" id="ARBA00023002"/>
    </source>
</evidence>
<evidence type="ECO:0000256" key="12">
    <source>
        <dbReference type="RuleBase" id="RU000461"/>
    </source>
</evidence>
<accession>A0A2Z6BXT8</accession>
<dbReference type="PROSITE" id="PS00086">
    <property type="entry name" value="CYTOCHROME_P450"/>
    <property type="match status" value="1"/>
</dbReference>
<evidence type="ECO:0000256" key="5">
    <source>
        <dbReference type="ARBA" id="ARBA00022692"/>
    </source>
</evidence>
<dbReference type="EMBL" id="LC316741">
    <property type="protein sequence ID" value="BBD34745.1"/>
    <property type="molecule type" value="mRNA"/>
</dbReference>
<dbReference type="GO" id="GO:0016705">
    <property type="term" value="F:oxidoreductase activity, acting on paired donors, with incorporation or reduction of molecular oxygen"/>
    <property type="evidence" value="ECO:0007669"/>
    <property type="project" value="InterPro"/>
</dbReference>
<dbReference type="Pfam" id="PF00067">
    <property type="entry name" value="p450"/>
    <property type="match status" value="1"/>
</dbReference>
<dbReference type="FunFam" id="1.10.630.10:FF:000026">
    <property type="entry name" value="Cytochrome P450 82C4"/>
    <property type="match status" value="1"/>
</dbReference>
<dbReference type="InterPro" id="IPR001128">
    <property type="entry name" value="Cyt_P450"/>
</dbReference>
<evidence type="ECO:0000256" key="3">
    <source>
        <dbReference type="ARBA" id="ARBA00004913"/>
    </source>
</evidence>
<dbReference type="GO" id="GO:0016020">
    <property type="term" value="C:membrane"/>
    <property type="evidence" value="ECO:0007669"/>
    <property type="project" value="UniProtKB-SubCell"/>
</dbReference>
<keyword evidence="9 11" id="KW-0408">Iron</keyword>
<name>A0A2Z6BXT8_ESCCA</name>
<organism evidence="14">
    <name type="scientific">Eschscholzia californica subsp. californica</name>
    <dbReference type="NCBI Taxonomy" id="222997"/>
    <lineage>
        <taxon>Eukaryota</taxon>
        <taxon>Viridiplantae</taxon>
        <taxon>Streptophyta</taxon>
        <taxon>Embryophyta</taxon>
        <taxon>Tracheophyta</taxon>
        <taxon>Spermatophyta</taxon>
        <taxon>Magnoliopsida</taxon>
        <taxon>Ranunculales</taxon>
        <taxon>Papaveraceae</taxon>
        <taxon>Papaveroideae</taxon>
        <taxon>Eschscholzia</taxon>
    </lineage>
</organism>
<dbReference type="Gene3D" id="1.10.630.10">
    <property type="entry name" value="Cytochrome P450"/>
    <property type="match status" value="1"/>
</dbReference>
<dbReference type="PANTHER" id="PTHR47947:SF26">
    <property type="entry name" value="CYTOCHROME P450"/>
    <property type="match status" value="1"/>
</dbReference>
<dbReference type="PRINTS" id="PR00385">
    <property type="entry name" value="P450"/>
</dbReference>
<reference evidence="14" key="1">
    <citation type="journal article" date="2018" name="Plant Cell Physiol.">
        <title>Mining of the Uncharacterized Cytochrome P450 Genes Involved in Alkaloid Biosynthesis in California Poppy Using a Draft Genome Sequence.</title>
        <authorList>
            <person name="Hori K."/>
            <person name="Yamada Y."/>
            <person name="Purwanto R."/>
            <person name="Minakuchi Y."/>
            <person name="Toyoda A."/>
            <person name="Hirakawa H."/>
            <person name="Sato F."/>
        </authorList>
    </citation>
    <scope>NUCLEOTIDE SEQUENCE</scope>
</reference>
<feature type="transmembrane region" description="Helical" evidence="13">
    <location>
        <begin position="12"/>
        <end position="31"/>
    </location>
</feature>
<evidence type="ECO:0000256" key="11">
    <source>
        <dbReference type="PIRSR" id="PIRSR602401-1"/>
    </source>
</evidence>
<dbReference type="GO" id="GO:0004497">
    <property type="term" value="F:monooxygenase activity"/>
    <property type="evidence" value="ECO:0007669"/>
    <property type="project" value="UniProtKB-KW"/>
</dbReference>
<gene>
    <name evidence="14" type="primary">CYP82D170</name>
</gene>
<evidence type="ECO:0000256" key="4">
    <source>
        <dbReference type="ARBA" id="ARBA00022617"/>
    </source>
</evidence>
<sequence>MFYQTTTMASNLSTNLILSSIFTAFLLYFLLKMRPFRSSKNKSRKQAPKPTGSWPVIGHLLQLQGPNLPHINLAALADKYGPVFNFQIGLRPAIVVSSWEIAKECLGTNDRVFVSRPPLVAMKHMGYGHALSGFSPYGPYWRELRKLVNQELLSSTRIELIKHVWDTEINTFINDLYEVWVMKSNEGGGDVVVEMKQCLYDFTLNLTLKILTGKRYFGGGSGGGGEELREEAGRCQKAVRNFLRLVGTFTAQDVIPFLEGWLDLGGHEKEMKITGKELDSLLQKWLEEHKVRKSTVGEEGQEKGYDDEQDFMGVMLTKLRDHEKLLRYYDADTINKATCLTVILGGSDTTMMTLVWALALLVNHPHVMKKLQDELDTHVSKERQVEESDIKNLVYLQSVMKETMRRYPGTPLYVRESIEDCTIAGYDVPTGTRLVVNAWKIQHDPQVWSNPFEFNPERFLTTHKDIDVRGQNFELIPFGAGRRMCPGASLGLQVVHLTLARLVHGFEFKTPDGEPMDMTESIGLTNLKATPLEIMLTPRLSSKLYVC</sequence>
<dbReference type="PANTHER" id="PTHR47947">
    <property type="entry name" value="CYTOCHROME P450 82C3-RELATED"/>
    <property type="match status" value="1"/>
</dbReference>
<dbReference type="GO" id="GO:0005506">
    <property type="term" value="F:iron ion binding"/>
    <property type="evidence" value="ECO:0007669"/>
    <property type="project" value="InterPro"/>
</dbReference>
<protein>
    <submittedName>
        <fullName evidence="14">Putative cytochrome P450</fullName>
    </submittedName>
</protein>
<dbReference type="SUPFAM" id="SSF48264">
    <property type="entry name" value="Cytochrome P450"/>
    <property type="match status" value="1"/>
</dbReference>
<keyword evidence="4 11" id="KW-0349">Heme</keyword>
<keyword evidence="6 11" id="KW-0479">Metal-binding</keyword>
<dbReference type="InterPro" id="IPR017972">
    <property type="entry name" value="Cyt_P450_CS"/>
</dbReference>
<dbReference type="GO" id="GO:0033075">
    <property type="term" value="P:isoquinoline alkaloid biosynthetic process"/>
    <property type="evidence" value="ECO:0007669"/>
    <property type="project" value="UniProtKB-ARBA"/>
</dbReference>
<feature type="binding site" description="axial binding residue" evidence="11">
    <location>
        <position position="485"/>
    </location>
    <ligand>
        <name>heme</name>
        <dbReference type="ChEBI" id="CHEBI:30413"/>
    </ligand>
    <ligandPart>
        <name>Fe</name>
        <dbReference type="ChEBI" id="CHEBI:18248"/>
    </ligandPart>
</feature>
<dbReference type="AlphaFoldDB" id="A0A2Z6BXT8"/>
<dbReference type="InterPro" id="IPR050651">
    <property type="entry name" value="Plant_Cytochrome_P450_Monoox"/>
</dbReference>
<dbReference type="InterPro" id="IPR036396">
    <property type="entry name" value="Cyt_P450_sf"/>
</dbReference>
<keyword evidence="12" id="KW-0503">Monooxygenase</keyword>
<dbReference type="PRINTS" id="PR00463">
    <property type="entry name" value="EP450I"/>
</dbReference>
<comment type="similarity">
    <text evidence="12">Belongs to the cytochrome P450 family.</text>
</comment>
<keyword evidence="10 13" id="KW-0472">Membrane</keyword>
<keyword evidence="7 13" id="KW-1133">Transmembrane helix</keyword>
<evidence type="ECO:0000256" key="9">
    <source>
        <dbReference type="ARBA" id="ARBA00023004"/>
    </source>
</evidence>
<evidence type="ECO:0000256" key="1">
    <source>
        <dbReference type="ARBA" id="ARBA00001971"/>
    </source>
</evidence>
<evidence type="ECO:0000256" key="6">
    <source>
        <dbReference type="ARBA" id="ARBA00022723"/>
    </source>
</evidence>
<comment type="pathway">
    <text evidence="3">Alkaloid biosynthesis.</text>
</comment>
<evidence type="ECO:0000313" key="14">
    <source>
        <dbReference type="EMBL" id="BBD34745.1"/>
    </source>
</evidence>
<dbReference type="InterPro" id="IPR002401">
    <property type="entry name" value="Cyt_P450_E_grp-I"/>
</dbReference>
<keyword evidence="8 12" id="KW-0560">Oxidoreductase</keyword>
<comment type="subcellular location">
    <subcellularLocation>
        <location evidence="2">Membrane</location>
    </subcellularLocation>
</comment>
<keyword evidence="5 13" id="KW-0812">Transmembrane</keyword>
<evidence type="ECO:0000256" key="10">
    <source>
        <dbReference type="ARBA" id="ARBA00023136"/>
    </source>
</evidence>
<dbReference type="CDD" id="cd20654">
    <property type="entry name" value="CYP82"/>
    <property type="match status" value="1"/>
</dbReference>
<evidence type="ECO:0000256" key="2">
    <source>
        <dbReference type="ARBA" id="ARBA00004370"/>
    </source>
</evidence>
<comment type="cofactor">
    <cofactor evidence="1 11">
        <name>heme</name>
        <dbReference type="ChEBI" id="CHEBI:30413"/>
    </cofactor>
</comment>
<proteinExistence type="evidence at transcript level"/>
<evidence type="ECO:0000256" key="13">
    <source>
        <dbReference type="SAM" id="Phobius"/>
    </source>
</evidence>